<dbReference type="PROSITE" id="PS51174">
    <property type="entry name" value="BARWIN_3"/>
    <property type="match status" value="1"/>
</dbReference>
<evidence type="ECO:0000256" key="12">
    <source>
        <dbReference type="ARBA" id="ARBA00023157"/>
    </source>
</evidence>
<dbReference type="Pfam" id="PF00967">
    <property type="entry name" value="Barwin"/>
    <property type="match status" value="1"/>
</dbReference>
<dbReference type="CDD" id="cd14066">
    <property type="entry name" value="STKc_IRAK"/>
    <property type="match status" value="1"/>
</dbReference>
<dbReference type="EMBL" id="OZ075133">
    <property type="protein sequence ID" value="CAL4987470.1"/>
    <property type="molecule type" value="Genomic_DNA"/>
</dbReference>
<reference evidence="19" key="1">
    <citation type="submission" date="2024-06" db="EMBL/GenBank/DDBJ databases">
        <authorList>
            <person name="Ryan C."/>
        </authorList>
    </citation>
    <scope>NUCLEOTIDE SEQUENCE [LARGE SCALE GENOMIC DNA]</scope>
</reference>
<evidence type="ECO:0000256" key="14">
    <source>
        <dbReference type="SAM" id="Phobius"/>
    </source>
</evidence>
<dbReference type="Proteomes" id="UP001497457">
    <property type="component" value="Chromosome 23rd"/>
</dbReference>
<dbReference type="InterPro" id="IPR021820">
    <property type="entry name" value="S-locus_recpt_kinase_C"/>
</dbReference>
<evidence type="ECO:0000256" key="9">
    <source>
        <dbReference type="ARBA" id="ARBA00022840"/>
    </source>
</evidence>
<evidence type="ECO:0000259" key="16">
    <source>
        <dbReference type="PROSITE" id="PS50011"/>
    </source>
</evidence>
<evidence type="ECO:0000256" key="6">
    <source>
        <dbReference type="ARBA" id="ARBA00022737"/>
    </source>
</evidence>
<dbReference type="FunFam" id="1.10.510.10:FF:000060">
    <property type="entry name" value="G-type lectin S-receptor-like serine/threonine-protein kinase"/>
    <property type="match status" value="1"/>
</dbReference>
<keyword evidence="8" id="KW-0418">Kinase</keyword>
<dbReference type="InterPro" id="IPR000719">
    <property type="entry name" value="Prot_kinase_dom"/>
</dbReference>
<evidence type="ECO:0000256" key="3">
    <source>
        <dbReference type="ARBA" id="ARBA00022679"/>
    </source>
</evidence>
<dbReference type="PANTHER" id="PTHR27002:SF935">
    <property type="entry name" value="OS11G0681400 PROTEIN"/>
    <property type="match status" value="1"/>
</dbReference>
<dbReference type="Pfam" id="PF07714">
    <property type="entry name" value="PK_Tyr_Ser-Thr"/>
    <property type="match status" value="1"/>
</dbReference>
<feature type="domain" description="Barwin" evidence="17">
    <location>
        <begin position="28"/>
        <end position="150"/>
    </location>
</feature>
<dbReference type="GO" id="GO:0016020">
    <property type="term" value="C:membrane"/>
    <property type="evidence" value="ECO:0007669"/>
    <property type="project" value="UniProtKB-SubCell"/>
</dbReference>
<evidence type="ECO:0000256" key="4">
    <source>
        <dbReference type="ARBA" id="ARBA00022692"/>
    </source>
</evidence>
<dbReference type="InterPro" id="IPR011009">
    <property type="entry name" value="Kinase-like_dom_sf"/>
</dbReference>
<keyword evidence="11 14" id="KW-0472">Membrane</keyword>
<dbReference type="PROSITE" id="PS50011">
    <property type="entry name" value="PROTEIN_KINASE_DOM"/>
    <property type="match status" value="1"/>
</dbReference>
<keyword evidence="4 14" id="KW-0812">Transmembrane</keyword>
<dbReference type="PRINTS" id="PR00602">
    <property type="entry name" value="BARWIN"/>
</dbReference>
<keyword evidence="5 15" id="KW-0732">Signal</keyword>
<keyword evidence="2" id="KW-0723">Serine/threonine-protein kinase</keyword>
<evidence type="ECO:0000256" key="5">
    <source>
        <dbReference type="ARBA" id="ARBA00022729"/>
    </source>
</evidence>
<keyword evidence="3" id="KW-0808">Transferase</keyword>
<accession>A0ABC9AUB7</accession>
<keyword evidence="12" id="KW-1015">Disulfide bond</keyword>
<evidence type="ECO:0000256" key="2">
    <source>
        <dbReference type="ARBA" id="ARBA00022527"/>
    </source>
</evidence>
<dbReference type="AlphaFoldDB" id="A0ABC9AUB7"/>
<keyword evidence="7" id="KW-0547">Nucleotide-binding</keyword>
<dbReference type="Gene3D" id="2.40.40.10">
    <property type="entry name" value="RlpA-like domain"/>
    <property type="match status" value="1"/>
</dbReference>
<dbReference type="InterPro" id="IPR036908">
    <property type="entry name" value="RlpA-like_sf"/>
</dbReference>
<evidence type="ECO:0000313" key="18">
    <source>
        <dbReference type="EMBL" id="CAL4987470.1"/>
    </source>
</evidence>
<dbReference type="SUPFAM" id="SSF56112">
    <property type="entry name" value="Protein kinase-like (PK-like)"/>
    <property type="match status" value="1"/>
</dbReference>
<keyword evidence="9" id="KW-0067">ATP-binding</keyword>
<evidence type="ECO:0000259" key="17">
    <source>
        <dbReference type="PROSITE" id="PS51174"/>
    </source>
</evidence>
<dbReference type="GO" id="GO:0005524">
    <property type="term" value="F:ATP binding"/>
    <property type="evidence" value="ECO:0007669"/>
    <property type="project" value="UniProtKB-KW"/>
</dbReference>
<dbReference type="InterPro" id="IPR001153">
    <property type="entry name" value="Barwin_dom"/>
</dbReference>
<organism evidence="18 19">
    <name type="scientific">Urochloa decumbens</name>
    <dbReference type="NCBI Taxonomy" id="240449"/>
    <lineage>
        <taxon>Eukaryota</taxon>
        <taxon>Viridiplantae</taxon>
        <taxon>Streptophyta</taxon>
        <taxon>Embryophyta</taxon>
        <taxon>Tracheophyta</taxon>
        <taxon>Spermatophyta</taxon>
        <taxon>Magnoliopsida</taxon>
        <taxon>Liliopsida</taxon>
        <taxon>Poales</taxon>
        <taxon>Poaceae</taxon>
        <taxon>PACMAD clade</taxon>
        <taxon>Panicoideae</taxon>
        <taxon>Panicodae</taxon>
        <taxon>Paniceae</taxon>
        <taxon>Melinidinae</taxon>
        <taxon>Urochloa</taxon>
    </lineage>
</organism>
<dbReference type="InterPro" id="IPR001245">
    <property type="entry name" value="Ser-Thr/Tyr_kinase_cat_dom"/>
</dbReference>
<dbReference type="Gene3D" id="1.10.510.10">
    <property type="entry name" value="Transferase(Phosphotransferase) domain 1"/>
    <property type="match status" value="1"/>
</dbReference>
<feature type="transmembrane region" description="Helical" evidence="14">
    <location>
        <begin position="178"/>
        <end position="200"/>
    </location>
</feature>
<proteinExistence type="predicted"/>
<feature type="signal peptide" evidence="15">
    <location>
        <begin position="1"/>
        <end position="27"/>
    </location>
</feature>
<evidence type="ECO:0000256" key="15">
    <source>
        <dbReference type="SAM" id="SignalP"/>
    </source>
</evidence>
<evidence type="ECO:0000256" key="10">
    <source>
        <dbReference type="ARBA" id="ARBA00022989"/>
    </source>
</evidence>
<dbReference type="SUPFAM" id="SSF50685">
    <property type="entry name" value="Barwin-like endoglucanases"/>
    <property type="match status" value="1"/>
</dbReference>
<dbReference type="Pfam" id="PF11883">
    <property type="entry name" value="DUF3403"/>
    <property type="match status" value="1"/>
</dbReference>
<keyword evidence="13" id="KW-0325">Glycoprotein</keyword>
<dbReference type="InterPro" id="IPR008271">
    <property type="entry name" value="Ser/Thr_kinase_AS"/>
</dbReference>
<dbReference type="Gene3D" id="3.30.200.20">
    <property type="entry name" value="Phosphorylase Kinase, domain 1"/>
    <property type="match status" value="1"/>
</dbReference>
<dbReference type="InterPro" id="IPR018226">
    <property type="entry name" value="Barwin_CS"/>
</dbReference>
<name>A0ABC9AUB7_9POAL</name>
<dbReference type="GO" id="GO:0004674">
    <property type="term" value="F:protein serine/threonine kinase activity"/>
    <property type="evidence" value="ECO:0007669"/>
    <property type="project" value="UniProtKB-KW"/>
</dbReference>
<evidence type="ECO:0000256" key="11">
    <source>
        <dbReference type="ARBA" id="ARBA00023136"/>
    </source>
</evidence>
<dbReference type="PROSITE" id="PS00771">
    <property type="entry name" value="BARWIN_1"/>
    <property type="match status" value="1"/>
</dbReference>
<feature type="chain" id="PRO_5044833834" evidence="15">
    <location>
        <begin position="28"/>
        <end position="639"/>
    </location>
</feature>
<evidence type="ECO:0000256" key="13">
    <source>
        <dbReference type="ARBA" id="ARBA00023180"/>
    </source>
</evidence>
<dbReference type="FunFam" id="3.30.200.20:FF:000142">
    <property type="entry name" value="Cysteine-rich receptor-like protein kinase 10"/>
    <property type="match status" value="1"/>
</dbReference>
<evidence type="ECO:0000256" key="8">
    <source>
        <dbReference type="ARBA" id="ARBA00022777"/>
    </source>
</evidence>
<keyword evidence="19" id="KW-1185">Reference proteome</keyword>
<protein>
    <submittedName>
        <fullName evidence="18">Uncharacterized protein</fullName>
    </submittedName>
</protein>
<feature type="domain" description="Protein kinase" evidence="16">
    <location>
        <begin position="251"/>
        <end position="537"/>
    </location>
</feature>
<keyword evidence="6" id="KW-0677">Repeat</keyword>
<evidence type="ECO:0000256" key="1">
    <source>
        <dbReference type="ARBA" id="ARBA00004167"/>
    </source>
</evidence>
<reference evidence="18 19" key="2">
    <citation type="submission" date="2024-10" db="EMBL/GenBank/DDBJ databases">
        <authorList>
            <person name="Ryan C."/>
        </authorList>
    </citation>
    <scope>NUCLEOTIDE SEQUENCE [LARGE SCALE GENOMIC DNA]</scope>
</reference>
<sequence length="639" mass="71101">MATIGRRRRLVVLAIALFCSAAALATAQEASGVRATYNYYNPQKNSWDLNAVSAYCATWDADMPLSWRKEYGWTAFCGPVGPTGRSACGKCLMVTNNATGAAITARIVDECSNGGRDMDYNTTFSMIDFGGQGFKKGYLTVNYQFVSCTAVAVSPAPAIAPPAPAVPRQEQNRRTGKVLIIVVVVPLLGSFLCLASFFAIKDHKIGKGTCWDKAKTLNVHEDEPLAWEQEGRISEFKIYEFWQVLEATSNFSDENKLGEGGFGPVFRGRFPDGLEIAVKRLASHSGQGFTEFKNEIQLVAKLQHTNLVRLLGCCSQGDEKILIYEYLPNKSLELFIFDETRRTLLDWTKRLVIIEGIAQGLLYLHKHSRLRVIHRDLKASNILLDYDMNPKISDFGLAKIFSSNENEGNTRRIAGTYGYMAPEYALGGIFSTKSDVFSFGVLIIEIVSGKRISSFHEYGDFINLLGHAWQLWKDRSWLQLVDASLDAEDHAPDMMRCINIALLCVQENASDRPAMSDVVTMLSNETKTLAEPKHPAYFHVRVTAEEASTVVVPCSVNDVTVSALDGRYEPLVILSNAAQRHAQSAEAVTSDAVYERVVGHWEHHDQEQPEAPAQGGVVFPMMSHRWVRCDVFIPTWFSF</sequence>
<evidence type="ECO:0000256" key="7">
    <source>
        <dbReference type="ARBA" id="ARBA00022741"/>
    </source>
</evidence>
<gene>
    <name evidence="18" type="ORF">URODEC1_LOCUS58830</name>
</gene>
<dbReference type="PROSITE" id="PS00108">
    <property type="entry name" value="PROTEIN_KINASE_ST"/>
    <property type="match status" value="1"/>
</dbReference>
<comment type="subcellular location">
    <subcellularLocation>
        <location evidence="1">Membrane</location>
        <topology evidence="1">Single-pass membrane protein</topology>
    </subcellularLocation>
</comment>
<keyword evidence="10 14" id="KW-1133">Transmembrane helix</keyword>
<evidence type="ECO:0000313" key="19">
    <source>
        <dbReference type="Proteomes" id="UP001497457"/>
    </source>
</evidence>
<dbReference type="SMART" id="SM00220">
    <property type="entry name" value="S_TKc"/>
    <property type="match status" value="1"/>
</dbReference>
<dbReference type="PANTHER" id="PTHR27002">
    <property type="entry name" value="RECEPTOR-LIKE SERINE/THREONINE-PROTEIN KINASE SD1-8"/>
    <property type="match status" value="1"/>
</dbReference>